<accession>A0ABW5BSR9</accession>
<gene>
    <name evidence="1" type="ORF">ACFSKK_05515</name>
</gene>
<name>A0ABW5BSR9_9BACI</name>
<reference evidence="2" key="1">
    <citation type="journal article" date="2019" name="Int. J. Syst. Evol. Microbiol.">
        <title>The Global Catalogue of Microorganisms (GCM) 10K type strain sequencing project: providing services to taxonomists for standard genome sequencing and annotation.</title>
        <authorList>
            <consortium name="The Broad Institute Genomics Platform"/>
            <consortium name="The Broad Institute Genome Sequencing Center for Infectious Disease"/>
            <person name="Wu L."/>
            <person name="Ma J."/>
        </authorList>
    </citation>
    <scope>NUCLEOTIDE SEQUENCE [LARGE SCALE GENOMIC DNA]</scope>
    <source>
        <strain evidence="2">CGMCC 1.15474</strain>
    </source>
</reference>
<sequence length="61" mass="6995">MQFDEAAKLRKEWMDKGEPACQHPELEQRYLGQYAGDYACIVCGETFISPPLKVQSSEDKK</sequence>
<keyword evidence="2" id="KW-1185">Reference proteome</keyword>
<dbReference type="RefSeq" id="WP_247341304.1">
    <property type="nucleotide sequence ID" value="NZ_CP095550.1"/>
</dbReference>
<dbReference type="Proteomes" id="UP001597318">
    <property type="component" value="Unassembled WGS sequence"/>
</dbReference>
<dbReference type="EMBL" id="JBHUIK010000001">
    <property type="protein sequence ID" value="MFD2213172.1"/>
    <property type="molecule type" value="Genomic_DNA"/>
</dbReference>
<evidence type="ECO:0000313" key="2">
    <source>
        <dbReference type="Proteomes" id="UP001597318"/>
    </source>
</evidence>
<proteinExistence type="predicted"/>
<evidence type="ECO:0000313" key="1">
    <source>
        <dbReference type="EMBL" id="MFD2213172.1"/>
    </source>
</evidence>
<protein>
    <submittedName>
        <fullName evidence="1">Uncharacterized protein</fullName>
    </submittedName>
</protein>
<comment type="caution">
    <text evidence="1">The sequence shown here is derived from an EMBL/GenBank/DDBJ whole genome shotgun (WGS) entry which is preliminary data.</text>
</comment>
<organism evidence="1 2">
    <name type="scientific">Metabacillus endolithicus</name>
    <dbReference type="NCBI Taxonomy" id="1535204"/>
    <lineage>
        <taxon>Bacteria</taxon>
        <taxon>Bacillati</taxon>
        <taxon>Bacillota</taxon>
        <taxon>Bacilli</taxon>
        <taxon>Bacillales</taxon>
        <taxon>Bacillaceae</taxon>
        <taxon>Metabacillus</taxon>
    </lineage>
</organism>